<dbReference type="EMBL" id="JBHSTE010000014">
    <property type="protein sequence ID" value="MFC6335227.1"/>
    <property type="molecule type" value="Genomic_DNA"/>
</dbReference>
<evidence type="ECO:0000256" key="1">
    <source>
        <dbReference type="SAM" id="Coils"/>
    </source>
</evidence>
<dbReference type="Pfam" id="PF15647">
    <property type="entry name" value="Tox-REase-3"/>
    <property type="match status" value="1"/>
</dbReference>
<keyword evidence="4" id="KW-1185">Reference proteome</keyword>
<evidence type="ECO:0000259" key="2">
    <source>
        <dbReference type="Pfam" id="PF15647"/>
    </source>
</evidence>
<evidence type="ECO:0000313" key="4">
    <source>
        <dbReference type="Proteomes" id="UP001596233"/>
    </source>
</evidence>
<dbReference type="RefSeq" id="WP_379238558.1">
    <property type="nucleotide sequence ID" value="NZ_JBHSTE010000014.1"/>
</dbReference>
<reference evidence="4" key="1">
    <citation type="journal article" date="2019" name="Int. J. Syst. Evol. Microbiol.">
        <title>The Global Catalogue of Microorganisms (GCM) 10K type strain sequencing project: providing services to taxonomists for standard genome sequencing and annotation.</title>
        <authorList>
            <consortium name="The Broad Institute Genomics Platform"/>
            <consortium name="The Broad Institute Genome Sequencing Center for Infectious Disease"/>
            <person name="Wu L."/>
            <person name="Ma J."/>
        </authorList>
    </citation>
    <scope>NUCLEOTIDE SEQUENCE [LARGE SCALE GENOMIC DNA]</scope>
    <source>
        <strain evidence="4">PCU 280</strain>
    </source>
</reference>
<sequence>DLEQVASATNLLRQQINGNVNSWSGDLPIWGAMHNAQQSIARLTDDAEQLAEVVRKAIAGMERLEQENKRSAAAWLDQTRGLAQLLTRFRQHTMAPLGQLPEEMMRNVNRLINKVEAWHRPDPFEQEPVIQQLRERLASATLPPADRIRMTAQLEEIYAQREVIAKAQRAYEMYKQYGNTAQMLRVHQVAEDSRLRLLAMGIQAQTIAANVDLTSTYAGSAVQACTFDPLYTKPIPIMDSERYRTLLMLGMKEGATGTWARKQLEEIVFHRQQLTTSTISVMQQLREGKLPKQDLSTMSTSALQLSRYNLYSKPKAIVEEQEIKKEEPIYKQIWNSLKEIGNDAIAASNDRWDRQFDSVYDFVNYWSGGITGAVWEGAQERTNKWNDSVYDFSNYLLIGVPGMIKGMGDSINGTFFPAEAWSKEHVSDMLGAVSIVGGGAATSIGKKTILNPVKPDLTPPNVPKVEPFKSDAIPDVRARVEANIEASAGIREASKIGDYLKKEKELLESFKNKDISSSNSIKGMGNAGRYSGTLEKVNKPDAAADALADRIGGQSRVKFSGDSAGREFDAISEQYVAQSKPALQTVNKSVRDQMKATFEAAQETGRKVYYHFEGQPAQSVIDKLNEYSSRYGIDVVIDTNPLK</sequence>
<protein>
    <submittedName>
        <fullName evidence="3">Restriction endonuclease fold toxin</fullName>
    </submittedName>
</protein>
<keyword evidence="3" id="KW-0255">Endonuclease</keyword>
<comment type="caution">
    <text evidence="3">The sequence shown here is derived from an EMBL/GenBank/DDBJ whole genome shotgun (WGS) entry which is preliminary data.</text>
</comment>
<feature type="coiled-coil region" evidence="1">
    <location>
        <begin position="33"/>
        <end position="67"/>
    </location>
</feature>
<accession>A0ABW1V8X5</accession>
<feature type="non-terminal residue" evidence="3">
    <location>
        <position position="1"/>
    </location>
</feature>
<keyword evidence="3" id="KW-0378">Hydrolase</keyword>
<keyword evidence="1" id="KW-0175">Coiled coil</keyword>
<proteinExistence type="predicted"/>
<gene>
    <name evidence="3" type="ORF">ACFP56_21595</name>
</gene>
<dbReference type="Proteomes" id="UP001596233">
    <property type="component" value="Unassembled WGS sequence"/>
</dbReference>
<feature type="domain" description="Tox-REase-3" evidence="2">
    <location>
        <begin position="535"/>
        <end position="627"/>
    </location>
</feature>
<keyword evidence="3" id="KW-0540">Nuclease</keyword>
<name>A0ABW1V8X5_9BACL</name>
<dbReference type="GO" id="GO:0004519">
    <property type="term" value="F:endonuclease activity"/>
    <property type="evidence" value="ECO:0007669"/>
    <property type="project" value="UniProtKB-KW"/>
</dbReference>
<dbReference type="InterPro" id="IPR028905">
    <property type="entry name" value="Tox-REase-3_dom"/>
</dbReference>
<evidence type="ECO:0000313" key="3">
    <source>
        <dbReference type="EMBL" id="MFC6335227.1"/>
    </source>
</evidence>
<organism evidence="3 4">
    <name type="scientific">Paenibacillus septentrionalis</name>
    <dbReference type="NCBI Taxonomy" id="429342"/>
    <lineage>
        <taxon>Bacteria</taxon>
        <taxon>Bacillati</taxon>
        <taxon>Bacillota</taxon>
        <taxon>Bacilli</taxon>
        <taxon>Bacillales</taxon>
        <taxon>Paenibacillaceae</taxon>
        <taxon>Paenibacillus</taxon>
    </lineage>
</organism>